<organism evidence="2 3">
    <name type="scientific">Pseudoxanthomonas mexicana</name>
    <dbReference type="NCBI Taxonomy" id="128785"/>
    <lineage>
        <taxon>Bacteria</taxon>
        <taxon>Pseudomonadati</taxon>
        <taxon>Pseudomonadota</taxon>
        <taxon>Gammaproteobacteria</taxon>
        <taxon>Lysobacterales</taxon>
        <taxon>Lysobacteraceae</taxon>
        <taxon>Pseudoxanthomonas</taxon>
    </lineage>
</organism>
<accession>A0A7G9TH16</accession>
<dbReference type="RefSeq" id="WP_187574517.1">
    <property type="nucleotide sequence ID" value="NZ_CP060731.1"/>
</dbReference>
<proteinExistence type="predicted"/>
<sequence>MRLPFMAAVWLAATPALAQDPTGAEDPSATTLETLTVRPEPEEVVDLYRFRNPIEVEPGTFERSWREPTSLEQLGKNGGIVPVLAGLAAKGIQAGARKIPGWKEPRQAVVARPPPLDEVQTARALRLHEAGE</sequence>
<dbReference type="AlphaFoldDB" id="A0A7G9TH16"/>
<reference evidence="2 3" key="1">
    <citation type="submission" date="2020-08" db="EMBL/GenBank/DDBJ databases">
        <title>Streptomycin Non-resistant strain, P. mexicana.</title>
        <authorList>
            <person name="Ganesh-Kumar S."/>
            <person name="Zhe T."/>
            <person name="Yu Z."/>
            <person name="Min Y."/>
        </authorList>
    </citation>
    <scope>NUCLEOTIDE SEQUENCE [LARGE SCALE GENOMIC DNA]</scope>
    <source>
        <strain evidence="2 3">GTZY2</strain>
    </source>
</reference>
<dbReference type="EMBL" id="CP060731">
    <property type="protein sequence ID" value="QNN79391.1"/>
    <property type="molecule type" value="Genomic_DNA"/>
</dbReference>
<dbReference type="GeneID" id="81470971"/>
<protein>
    <submittedName>
        <fullName evidence="2">Uncharacterized protein</fullName>
    </submittedName>
</protein>
<evidence type="ECO:0000313" key="2">
    <source>
        <dbReference type="EMBL" id="QNN79391.1"/>
    </source>
</evidence>
<evidence type="ECO:0000313" key="3">
    <source>
        <dbReference type="Proteomes" id="UP000515838"/>
    </source>
</evidence>
<name>A0A7G9TH16_PSEMX</name>
<feature type="chain" id="PRO_5028931034" evidence="1">
    <location>
        <begin position="19"/>
        <end position="132"/>
    </location>
</feature>
<gene>
    <name evidence="2" type="ORF">IAE60_08330</name>
</gene>
<keyword evidence="1" id="KW-0732">Signal</keyword>
<dbReference type="Proteomes" id="UP000515838">
    <property type="component" value="Chromosome"/>
</dbReference>
<feature type="signal peptide" evidence="1">
    <location>
        <begin position="1"/>
        <end position="18"/>
    </location>
</feature>
<evidence type="ECO:0000256" key="1">
    <source>
        <dbReference type="SAM" id="SignalP"/>
    </source>
</evidence>